<evidence type="ECO:0008006" key="4">
    <source>
        <dbReference type="Google" id="ProtNLM"/>
    </source>
</evidence>
<comment type="caution">
    <text evidence="2">The sequence shown here is derived from an EMBL/GenBank/DDBJ whole genome shotgun (WGS) entry which is preliminary data.</text>
</comment>
<evidence type="ECO:0000313" key="3">
    <source>
        <dbReference type="Proteomes" id="UP001519460"/>
    </source>
</evidence>
<sequence>MSSQQNRYIRRFYDEGKATGGLARHTDGDVVMTSLFPRDGIAVFWRRGRLGLAVAVPGDHAPRPPASPDRAGHCPVSRVRGQLLDRSRPRSPTPG</sequence>
<proteinExistence type="predicted"/>
<feature type="region of interest" description="Disordered" evidence="1">
    <location>
        <begin position="60"/>
        <end position="95"/>
    </location>
</feature>
<accession>A0ABD0JN45</accession>
<dbReference type="AlphaFoldDB" id="A0ABD0JN45"/>
<evidence type="ECO:0000256" key="1">
    <source>
        <dbReference type="SAM" id="MobiDB-lite"/>
    </source>
</evidence>
<organism evidence="2 3">
    <name type="scientific">Batillaria attramentaria</name>
    <dbReference type="NCBI Taxonomy" id="370345"/>
    <lineage>
        <taxon>Eukaryota</taxon>
        <taxon>Metazoa</taxon>
        <taxon>Spiralia</taxon>
        <taxon>Lophotrochozoa</taxon>
        <taxon>Mollusca</taxon>
        <taxon>Gastropoda</taxon>
        <taxon>Caenogastropoda</taxon>
        <taxon>Sorbeoconcha</taxon>
        <taxon>Cerithioidea</taxon>
        <taxon>Batillariidae</taxon>
        <taxon>Batillaria</taxon>
    </lineage>
</organism>
<protein>
    <recommendedName>
        <fullName evidence="4">Isopenicillin N synthase-like Fe(2+) 2OG dioxygenase domain-containing protein</fullName>
    </recommendedName>
</protein>
<keyword evidence="3" id="KW-1185">Reference proteome</keyword>
<dbReference type="Proteomes" id="UP001519460">
    <property type="component" value="Unassembled WGS sequence"/>
</dbReference>
<evidence type="ECO:0000313" key="2">
    <source>
        <dbReference type="EMBL" id="KAK7476145.1"/>
    </source>
</evidence>
<reference evidence="2 3" key="1">
    <citation type="journal article" date="2023" name="Sci. Data">
        <title>Genome assembly of the Korean intertidal mud-creeper Batillaria attramentaria.</title>
        <authorList>
            <person name="Patra A.K."/>
            <person name="Ho P.T."/>
            <person name="Jun S."/>
            <person name="Lee S.J."/>
            <person name="Kim Y."/>
            <person name="Won Y.J."/>
        </authorList>
    </citation>
    <scope>NUCLEOTIDE SEQUENCE [LARGE SCALE GENOMIC DNA]</scope>
    <source>
        <strain evidence="2">Wonlab-2016</strain>
    </source>
</reference>
<name>A0ABD0JN45_9CAEN</name>
<gene>
    <name evidence="2" type="ORF">BaRGS_00032638</name>
</gene>
<dbReference type="EMBL" id="JACVVK020000384">
    <property type="protein sequence ID" value="KAK7476145.1"/>
    <property type="molecule type" value="Genomic_DNA"/>
</dbReference>